<evidence type="ECO:0000313" key="3">
    <source>
        <dbReference type="Proteomes" id="UP000324927"/>
    </source>
</evidence>
<dbReference type="InterPro" id="IPR002925">
    <property type="entry name" value="Dienelactn_hydro"/>
</dbReference>
<reference evidence="2 3" key="1">
    <citation type="submission" date="2019-08" db="EMBL/GenBank/DDBJ databases">
        <authorList>
            <person name="Grouzdev D."/>
            <person name="Tikhonova E."/>
            <person name="Kravchenko I."/>
        </authorList>
    </citation>
    <scope>NUCLEOTIDE SEQUENCE [LARGE SCALE GENOMIC DNA]</scope>
    <source>
        <strain evidence="2 3">59b</strain>
    </source>
</reference>
<protein>
    <submittedName>
        <fullName evidence="2">Dienelactone hydrolase family protein</fullName>
    </submittedName>
</protein>
<dbReference type="GO" id="GO:0016787">
    <property type="term" value="F:hydrolase activity"/>
    <property type="evidence" value="ECO:0007669"/>
    <property type="project" value="UniProtKB-KW"/>
</dbReference>
<dbReference type="InterPro" id="IPR051049">
    <property type="entry name" value="Dienelactone_hydrolase-like"/>
</dbReference>
<dbReference type="SUPFAM" id="SSF53474">
    <property type="entry name" value="alpha/beta-Hydrolases"/>
    <property type="match status" value="1"/>
</dbReference>
<accession>A0A5A9GKP0</accession>
<dbReference type="Gene3D" id="3.40.50.1820">
    <property type="entry name" value="alpha/beta hydrolase"/>
    <property type="match status" value="1"/>
</dbReference>
<organism evidence="2 3">
    <name type="scientific">Azospirillum lipoferum</name>
    <dbReference type="NCBI Taxonomy" id="193"/>
    <lineage>
        <taxon>Bacteria</taxon>
        <taxon>Pseudomonadati</taxon>
        <taxon>Pseudomonadota</taxon>
        <taxon>Alphaproteobacteria</taxon>
        <taxon>Rhodospirillales</taxon>
        <taxon>Azospirillaceae</taxon>
        <taxon>Azospirillum</taxon>
    </lineage>
</organism>
<name>A0A5A9GKP0_AZOLI</name>
<evidence type="ECO:0000259" key="1">
    <source>
        <dbReference type="Pfam" id="PF01738"/>
    </source>
</evidence>
<feature type="domain" description="Dienelactone hydrolase" evidence="1">
    <location>
        <begin position="4"/>
        <end position="188"/>
    </location>
</feature>
<dbReference type="EMBL" id="VTTN01000007">
    <property type="protein sequence ID" value="KAA0594991.1"/>
    <property type="molecule type" value="Genomic_DNA"/>
</dbReference>
<proteinExistence type="predicted"/>
<keyword evidence="3" id="KW-1185">Reference proteome</keyword>
<dbReference type="AlphaFoldDB" id="A0A5A9GKP0"/>
<dbReference type="PANTHER" id="PTHR46623:SF6">
    <property type="entry name" value="ALPHA_BETA-HYDROLASES SUPERFAMILY PROTEIN"/>
    <property type="match status" value="1"/>
</dbReference>
<evidence type="ECO:0000313" key="2">
    <source>
        <dbReference type="EMBL" id="KAA0594991.1"/>
    </source>
</evidence>
<comment type="caution">
    <text evidence="2">The sequence shown here is derived from an EMBL/GenBank/DDBJ whole genome shotgun (WGS) entry which is preliminary data.</text>
</comment>
<dbReference type="Proteomes" id="UP000324927">
    <property type="component" value="Unassembled WGS sequence"/>
</dbReference>
<sequence length="190" mass="20795">MASIALFHSVLGLREVEMEAAARLRDAGHEVLLPDLFDGTKTDDLDEGFAIKAKIGWKTIRERAWTALADSPDRLVLMGISMGAGVVAEMWKLRPDVQGVLLLHGLASLPAGVCAGTPVQLHIGLNDPIFTDTELHAWKAKTVEAKLSADVFTYQNSGHYFTDITSADYSEEATARLWCRALSFLRAISR</sequence>
<dbReference type="InterPro" id="IPR029058">
    <property type="entry name" value="AB_hydrolase_fold"/>
</dbReference>
<dbReference type="Pfam" id="PF01738">
    <property type="entry name" value="DLH"/>
    <property type="match status" value="1"/>
</dbReference>
<dbReference type="OrthoDB" id="2834584at2"/>
<dbReference type="RefSeq" id="WP_149232748.1">
    <property type="nucleotide sequence ID" value="NZ_JALJXJ010000010.1"/>
</dbReference>
<gene>
    <name evidence="2" type="ORF">FZ942_19565</name>
</gene>
<dbReference type="PANTHER" id="PTHR46623">
    <property type="entry name" value="CARBOXYMETHYLENEBUTENOLIDASE-RELATED"/>
    <property type="match status" value="1"/>
</dbReference>
<keyword evidence="2" id="KW-0378">Hydrolase</keyword>